<dbReference type="NCBIfam" id="NF003948">
    <property type="entry name" value="PRK05450.1-1"/>
    <property type="match status" value="1"/>
</dbReference>
<dbReference type="PANTHER" id="PTHR42866">
    <property type="entry name" value="3-DEOXY-MANNO-OCTULOSONATE CYTIDYLYLTRANSFERASE"/>
    <property type="match status" value="1"/>
</dbReference>
<name>A0ABS3EHY3_9HYPH</name>
<keyword evidence="3 4" id="KW-0448">Lipopolysaccharide biosynthesis</keyword>
<keyword evidence="6" id="KW-1185">Reference proteome</keyword>
<comment type="subcellular location">
    <subcellularLocation>
        <location evidence="4">Cytoplasm</location>
    </subcellularLocation>
</comment>
<dbReference type="NCBIfam" id="TIGR00466">
    <property type="entry name" value="kdsB"/>
    <property type="match status" value="1"/>
</dbReference>
<accession>A0ABS3EHY3</accession>
<dbReference type="CDD" id="cd02517">
    <property type="entry name" value="CMP-KDO-Synthetase"/>
    <property type="match status" value="1"/>
</dbReference>
<organism evidence="5 6">
    <name type="scientific">Agrobacterium burrii</name>
    <dbReference type="NCBI Taxonomy" id="2815339"/>
    <lineage>
        <taxon>Bacteria</taxon>
        <taxon>Pseudomonadati</taxon>
        <taxon>Pseudomonadota</taxon>
        <taxon>Alphaproteobacteria</taxon>
        <taxon>Hyphomicrobiales</taxon>
        <taxon>Rhizobiaceae</taxon>
        <taxon>Rhizobium/Agrobacterium group</taxon>
        <taxon>Agrobacterium</taxon>
        <taxon>Agrobacterium tumefaciens complex</taxon>
    </lineage>
</organism>
<gene>
    <name evidence="4" type="primary">kdsB</name>
    <name evidence="5" type="ORF">JZX89_11030</name>
</gene>
<dbReference type="EMBL" id="JAFLNA010000005">
    <property type="protein sequence ID" value="MBO0131278.1"/>
    <property type="molecule type" value="Genomic_DNA"/>
</dbReference>
<dbReference type="InterPro" id="IPR004528">
    <property type="entry name" value="KdsB"/>
</dbReference>
<comment type="caution">
    <text evidence="5">The sequence shown here is derived from an EMBL/GenBank/DDBJ whole genome shotgun (WGS) entry which is preliminary data.</text>
</comment>
<reference evidence="5 6" key="1">
    <citation type="submission" date="2021-03" db="EMBL/GenBank/DDBJ databases">
        <title>Whole genome sequence of Agrobacterium sp. strain Rnr.</title>
        <authorList>
            <person name="Mafakheri H."/>
            <person name="Taghavi S.M."/>
            <person name="Nemanja K."/>
            <person name="Osdaghi E."/>
        </authorList>
    </citation>
    <scope>NUCLEOTIDE SEQUENCE [LARGE SCALE GENOMIC DNA]</scope>
    <source>
        <strain evidence="5 6">Rnr</strain>
    </source>
</reference>
<comment type="pathway">
    <text evidence="4">Nucleotide-sugar biosynthesis; CMP-3-deoxy-D-manno-octulosonate biosynthesis; CMP-3-deoxy-D-manno-octulosonate from 3-deoxy-D-manno-octulosonate and CTP: step 1/1.</text>
</comment>
<dbReference type="HAMAP" id="MF_00057">
    <property type="entry name" value="KdsB"/>
    <property type="match status" value="1"/>
</dbReference>
<evidence type="ECO:0000256" key="2">
    <source>
        <dbReference type="ARBA" id="ARBA00022695"/>
    </source>
</evidence>
<keyword evidence="4" id="KW-0963">Cytoplasm</keyword>
<dbReference type="InterPro" id="IPR003329">
    <property type="entry name" value="Cytidylyl_trans"/>
</dbReference>
<dbReference type="PANTHER" id="PTHR42866:SF2">
    <property type="entry name" value="3-DEOXY-MANNO-OCTULOSONATE CYTIDYLYLTRANSFERASE, MITOCHONDRIAL"/>
    <property type="match status" value="1"/>
</dbReference>
<evidence type="ECO:0000256" key="3">
    <source>
        <dbReference type="ARBA" id="ARBA00022985"/>
    </source>
</evidence>
<comment type="similarity">
    <text evidence="4">Belongs to the KdsB family.</text>
</comment>
<evidence type="ECO:0000313" key="6">
    <source>
        <dbReference type="Proteomes" id="UP000664699"/>
    </source>
</evidence>
<dbReference type="Proteomes" id="UP000664699">
    <property type="component" value="Unassembled WGS sequence"/>
</dbReference>
<dbReference type="NCBIfam" id="NF003952">
    <property type="entry name" value="PRK05450.1-5"/>
    <property type="match status" value="1"/>
</dbReference>
<evidence type="ECO:0000256" key="4">
    <source>
        <dbReference type="HAMAP-Rule" id="MF_00057"/>
    </source>
</evidence>
<keyword evidence="2 4" id="KW-0548">Nucleotidyltransferase</keyword>
<dbReference type="InterPro" id="IPR029044">
    <property type="entry name" value="Nucleotide-diphossugar_trans"/>
</dbReference>
<protein>
    <recommendedName>
        <fullName evidence="4">3-deoxy-manno-octulosonate cytidylyltransferase</fullName>
        <ecNumber evidence="4">2.7.7.38</ecNumber>
    </recommendedName>
    <alternativeName>
        <fullName evidence="4">CMP-2-keto-3-deoxyoctulosonic acid synthase</fullName>
        <shortName evidence="4">CKS</shortName>
        <shortName evidence="4">CMP-KDO synthase</shortName>
    </alternativeName>
</protein>
<dbReference type="Pfam" id="PF02348">
    <property type="entry name" value="CTP_transf_3"/>
    <property type="match status" value="1"/>
</dbReference>
<dbReference type="SUPFAM" id="SSF53448">
    <property type="entry name" value="Nucleotide-diphospho-sugar transferases"/>
    <property type="match status" value="1"/>
</dbReference>
<comment type="catalytic activity">
    <reaction evidence="4">
        <text>3-deoxy-alpha-D-manno-oct-2-ulosonate + CTP = CMP-3-deoxy-beta-D-manno-octulosonate + diphosphate</text>
        <dbReference type="Rhea" id="RHEA:23448"/>
        <dbReference type="ChEBI" id="CHEBI:33019"/>
        <dbReference type="ChEBI" id="CHEBI:37563"/>
        <dbReference type="ChEBI" id="CHEBI:85986"/>
        <dbReference type="ChEBI" id="CHEBI:85987"/>
        <dbReference type="EC" id="2.7.7.38"/>
    </reaction>
</comment>
<proteinExistence type="inferred from homology"/>
<dbReference type="Gene3D" id="3.90.550.10">
    <property type="entry name" value="Spore Coat Polysaccharide Biosynthesis Protein SpsA, Chain A"/>
    <property type="match status" value="1"/>
</dbReference>
<comment type="function">
    <text evidence="4">Activates KDO (a required 8-carbon sugar) for incorporation into bacterial lipopolysaccharide in Gram-negative bacteria.</text>
</comment>
<dbReference type="RefSeq" id="WP_207134062.1">
    <property type="nucleotide sequence ID" value="NZ_JAFLNA010000005.1"/>
</dbReference>
<dbReference type="EC" id="2.7.7.38" evidence="4"/>
<dbReference type="GO" id="GO:0008690">
    <property type="term" value="F:3-deoxy-manno-octulosonate cytidylyltransferase activity"/>
    <property type="evidence" value="ECO:0007669"/>
    <property type="project" value="UniProtKB-EC"/>
</dbReference>
<keyword evidence="1 4" id="KW-0808">Transferase</keyword>
<evidence type="ECO:0000256" key="1">
    <source>
        <dbReference type="ARBA" id="ARBA00022679"/>
    </source>
</evidence>
<sequence length="251" mass="27645">MKNRDFEKAVVLIPARMASTRLPGKPLADIGGKPMIVQVALRAREAGAERIVVAVDDEQVFSAVQTAGFDVMMTRDDHQSGSDRIFEALQKADPYGNAEYVINVQGDLPTIEAETIRASLRPLENPAVDIATLTVEITDEDEKTNPNVVKVVGSPLSETRLRALYFTRATAPSGDGPLYHHIGLYTYRRAALETFVSLPPSPLEKRERLEQLRALEAGMRIDAEIVRSVPLGVDTPHDLEKARTIIASRTF</sequence>
<evidence type="ECO:0000313" key="5">
    <source>
        <dbReference type="EMBL" id="MBO0131278.1"/>
    </source>
</evidence>